<dbReference type="EMBL" id="CAJOBG010027092">
    <property type="protein sequence ID" value="CAF4344787.1"/>
    <property type="molecule type" value="Genomic_DNA"/>
</dbReference>
<evidence type="ECO:0000313" key="2">
    <source>
        <dbReference type="EMBL" id="CAF5147024.1"/>
    </source>
</evidence>
<comment type="caution">
    <text evidence="1">The sequence shown here is derived from an EMBL/GenBank/DDBJ whole genome shotgun (WGS) entry which is preliminary data.</text>
</comment>
<feature type="non-terminal residue" evidence="1">
    <location>
        <position position="39"/>
    </location>
</feature>
<evidence type="ECO:0000313" key="3">
    <source>
        <dbReference type="Proteomes" id="UP000663866"/>
    </source>
</evidence>
<evidence type="ECO:0000313" key="1">
    <source>
        <dbReference type="EMBL" id="CAF4344787.1"/>
    </source>
</evidence>
<name>A0A820KS78_9BILA</name>
<gene>
    <name evidence="2" type="ORF">GIL414_LOCUS64831</name>
    <name evidence="1" type="ORF">OVN521_LOCUS32725</name>
</gene>
<organism evidence="1 3">
    <name type="scientific">Rotaria magnacalcarata</name>
    <dbReference type="NCBI Taxonomy" id="392030"/>
    <lineage>
        <taxon>Eukaryota</taxon>
        <taxon>Metazoa</taxon>
        <taxon>Spiralia</taxon>
        <taxon>Gnathifera</taxon>
        <taxon>Rotifera</taxon>
        <taxon>Eurotatoria</taxon>
        <taxon>Bdelloidea</taxon>
        <taxon>Philodinida</taxon>
        <taxon>Philodinidae</taxon>
        <taxon>Rotaria</taxon>
    </lineage>
</organism>
<reference evidence="1" key="1">
    <citation type="submission" date="2021-02" db="EMBL/GenBank/DDBJ databases">
        <authorList>
            <person name="Nowell W R."/>
        </authorList>
    </citation>
    <scope>NUCLEOTIDE SEQUENCE</scope>
</reference>
<keyword evidence="3" id="KW-1185">Reference proteome</keyword>
<dbReference type="Proteomes" id="UP000663866">
    <property type="component" value="Unassembled WGS sequence"/>
</dbReference>
<protein>
    <submittedName>
        <fullName evidence="1">Uncharacterized protein</fullName>
    </submittedName>
</protein>
<sequence length="39" mass="4617">MVFVYSLPDPILDRFCLHILSKIHQNIKWLDLESLGLFT</sequence>
<dbReference type="Proteomes" id="UP000681720">
    <property type="component" value="Unassembled WGS sequence"/>
</dbReference>
<dbReference type="AlphaFoldDB" id="A0A820KS78"/>
<dbReference type="EMBL" id="CAJOBJ010284013">
    <property type="protein sequence ID" value="CAF5147024.1"/>
    <property type="molecule type" value="Genomic_DNA"/>
</dbReference>
<accession>A0A820KS78</accession>
<proteinExistence type="predicted"/>